<reference evidence="1" key="1">
    <citation type="submission" date="2014-11" db="EMBL/GenBank/DDBJ databases">
        <authorList>
            <person name="Amaro Gonzalez C."/>
        </authorList>
    </citation>
    <scope>NUCLEOTIDE SEQUENCE</scope>
</reference>
<proteinExistence type="predicted"/>
<dbReference type="AlphaFoldDB" id="A0A0E9PAJ8"/>
<accession>A0A0E9PAJ8</accession>
<name>A0A0E9PAJ8_ANGAN</name>
<evidence type="ECO:0000313" key="1">
    <source>
        <dbReference type="EMBL" id="JAH01701.1"/>
    </source>
</evidence>
<organism evidence="1">
    <name type="scientific">Anguilla anguilla</name>
    <name type="common">European freshwater eel</name>
    <name type="synonym">Muraena anguilla</name>
    <dbReference type="NCBI Taxonomy" id="7936"/>
    <lineage>
        <taxon>Eukaryota</taxon>
        <taxon>Metazoa</taxon>
        <taxon>Chordata</taxon>
        <taxon>Craniata</taxon>
        <taxon>Vertebrata</taxon>
        <taxon>Euteleostomi</taxon>
        <taxon>Actinopterygii</taxon>
        <taxon>Neopterygii</taxon>
        <taxon>Teleostei</taxon>
        <taxon>Anguilliformes</taxon>
        <taxon>Anguillidae</taxon>
        <taxon>Anguilla</taxon>
    </lineage>
</organism>
<dbReference type="EMBL" id="GBXM01106876">
    <property type="protein sequence ID" value="JAH01701.1"/>
    <property type="molecule type" value="Transcribed_RNA"/>
</dbReference>
<sequence>MSGPFLDRQCNARFSFYDILQ</sequence>
<protein>
    <submittedName>
        <fullName evidence="1">Uncharacterized protein</fullName>
    </submittedName>
</protein>
<reference evidence="1" key="2">
    <citation type="journal article" date="2015" name="Fish Shellfish Immunol.">
        <title>Early steps in the European eel (Anguilla anguilla)-Vibrio vulnificus interaction in the gills: Role of the RtxA13 toxin.</title>
        <authorList>
            <person name="Callol A."/>
            <person name="Pajuelo D."/>
            <person name="Ebbesson L."/>
            <person name="Teles M."/>
            <person name="MacKenzie S."/>
            <person name="Amaro C."/>
        </authorList>
    </citation>
    <scope>NUCLEOTIDE SEQUENCE</scope>
</reference>